<dbReference type="Gene3D" id="3.90.550.10">
    <property type="entry name" value="Spore Coat Polysaccharide Biosynthesis Protein SpsA, Chain A"/>
    <property type="match status" value="1"/>
</dbReference>
<dbReference type="GO" id="GO:0006493">
    <property type="term" value="P:protein O-linked glycosylation"/>
    <property type="evidence" value="ECO:0007669"/>
    <property type="project" value="TreeGrafter"/>
</dbReference>
<dbReference type="SMART" id="SM00458">
    <property type="entry name" value="RICIN"/>
    <property type="match status" value="1"/>
</dbReference>
<evidence type="ECO:0000256" key="4">
    <source>
        <dbReference type="ARBA" id="ARBA00022692"/>
    </source>
</evidence>
<dbReference type="InterPro" id="IPR001173">
    <property type="entry name" value="Glyco_trans_2-like"/>
</dbReference>
<evidence type="ECO:0000313" key="16">
    <source>
        <dbReference type="Proteomes" id="UP000230066"/>
    </source>
</evidence>
<evidence type="ECO:0000256" key="6">
    <source>
        <dbReference type="ARBA" id="ARBA00022968"/>
    </source>
</evidence>
<keyword evidence="9 13" id="KW-0472">Membrane</keyword>
<reference evidence="15" key="1">
    <citation type="submission" date="2019-03" db="EMBL/GenBank/DDBJ databases">
        <title>Improved annotation for the trematode Fasciola hepatica.</title>
        <authorList>
            <person name="Choi Y.-J."/>
            <person name="Martin J."/>
            <person name="Mitreva M."/>
        </authorList>
    </citation>
    <scope>NUCLEOTIDE SEQUENCE [LARGE SCALE GENOMIC DNA]</scope>
</reference>
<dbReference type="InterPro" id="IPR029044">
    <property type="entry name" value="Nucleotide-diphossugar_trans"/>
</dbReference>
<dbReference type="EMBL" id="JXXN02000819">
    <property type="protein sequence ID" value="THD26217.1"/>
    <property type="molecule type" value="Genomic_DNA"/>
</dbReference>
<evidence type="ECO:0000256" key="1">
    <source>
        <dbReference type="ARBA" id="ARBA00001936"/>
    </source>
</evidence>
<dbReference type="SUPFAM" id="SSF50370">
    <property type="entry name" value="Ricin B-like lectins"/>
    <property type="match status" value="1"/>
</dbReference>
<evidence type="ECO:0000256" key="13">
    <source>
        <dbReference type="RuleBase" id="RU361242"/>
    </source>
</evidence>
<keyword evidence="13" id="KW-0328">Glycosyltransferase</keyword>
<comment type="similarity">
    <text evidence="3 13">Belongs to the glycosyltransferase 2 family. GalNAc-T subfamily.</text>
</comment>
<dbReference type="Gene3D" id="2.80.10.50">
    <property type="match status" value="1"/>
</dbReference>
<dbReference type="InterPro" id="IPR045885">
    <property type="entry name" value="GalNAc-T"/>
</dbReference>
<evidence type="ECO:0000256" key="7">
    <source>
        <dbReference type="ARBA" id="ARBA00022989"/>
    </source>
</evidence>
<comment type="subcellular location">
    <subcellularLocation>
        <location evidence="2 13">Golgi apparatus membrane</location>
        <topology evidence="2 13">Single-pass type II membrane protein</topology>
    </subcellularLocation>
</comment>
<dbReference type="FunFam" id="3.90.550.10:FF:000053">
    <property type="entry name" value="Polypeptide N-acetylgalactosaminyltransferase"/>
    <property type="match status" value="1"/>
</dbReference>
<keyword evidence="6" id="KW-0735">Signal-anchor</keyword>
<evidence type="ECO:0000256" key="9">
    <source>
        <dbReference type="ARBA" id="ARBA00023136"/>
    </source>
</evidence>
<evidence type="ECO:0000313" key="15">
    <source>
        <dbReference type="EMBL" id="THD26217.1"/>
    </source>
</evidence>
<dbReference type="AlphaFoldDB" id="A0A4E0RX05"/>
<evidence type="ECO:0000259" key="14">
    <source>
        <dbReference type="SMART" id="SM00458"/>
    </source>
</evidence>
<dbReference type="Proteomes" id="UP000230066">
    <property type="component" value="Unassembled WGS sequence"/>
</dbReference>
<keyword evidence="11" id="KW-0325">Glycoprotein</keyword>
<organism evidence="15 16">
    <name type="scientific">Fasciola hepatica</name>
    <name type="common">Liver fluke</name>
    <dbReference type="NCBI Taxonomy" id="6192"/>
    <lineage>
        <taxon>Eukaryota</taxon>
        <taxon>Metazoa</taxon>
        <taxon>Spiralia</taxon>
        <taxon>Lophotrochozoa</taxon>
        <taxon>Platyhelminthes</taxon>
        <taxon>Trematoda</taxon>
        <taxon>Digenea</taxon>
        <taxon>Plagiorchiida</taxon>
        <taxon>Echinostomata</taxon>
        <taxon>Echinostomatoidea</taxon>
        <taxon>Fasciolidae</taxon>
        <taxon>Fasciola</taxon>
    </lineage>
</organism>
<dbReference type="GO" id="GO:0004653">
    <property type="term" value="F:polypeptide N-acetylgalactosaminyltransferase activity"/>
    <property type="evidence" value="ECO:0007669"/>
    <property type="project" value="TreeGrafter"/>
</dbReference>
<dbReference type="SUPFAM" id="SSF53448">
    <property type="entry name" value="Nucleotide-diphospho-sugar transferases"/>
    <property type="match status" value="1"/>
</dbReference>
<dbReference type="InterPro" id="IPR035992">
    <property type="entry name" value="Ricin_B-like_lectins"/>
</dbReference>
<dbReference type="PANTHER" id="PTHR11675:SF131">
    <property type="entry name" value="POLYPEPTIDE N-ACETYLGALACTOSAMINYLTRANSFERASE 9-RELATED"/>
    <property type="match status" value="1"/>
</dbReference>
<keyword evidence="5 13" id="KW-0430">Lectin</keyword>
<comment type="cofactor">
    <cofactor evidence="1 13">
        <name>Mn(2+)</name>
        <dbReference type="ChEBI" id="CHEBI:29035"/>
    </cofactor>
</comment>
<protein>
    <recommendedName>
        <fullName evidence="13">Polypeptide N-acetylgalactosaminyltransferase</fullName>
        <ecNumber evidence="13">2.4.1.-</ecNumber>
    </recommendedName>
    <alternativeName>
        <fullName evidence="13">Protein-UDP acetylgalactosaminyltransferase</fullName>
    </alternativeName>
</protein>
<evidence type="ECO:0000256" key="3">
    <source>
        <dbReference type="ARBA" id="ARBA00005680"/>
    </source>
</evidence>
<evidence type="ECO:0000256" key="12">
    <source>
        <dbReference type="ARBA" id="ARBA00023211"/>
    </source>
</evidence>
<keyword evidence="8 13" id="KW-0333">Golgi apparatus</keyword>
<sequence length="682" mass="78735">MLPRTMKKKQRVSVGMNNKAEKSKDATIIVWRKKRLLITGMLWMTTSLLMAFLIRFTFPDCDKMFFMSINTKTEEISRQETIQSERLLEASNKLDNSWLNSISRTQAQNLNKYNGLTLHHMGQKQHSNDHIHLKDDYRERIHPLIPPIRSNQDSAGPGEHGLAYEVDRMFLLPVEQEEYDWGWKNNAFNQFASDRISVRRHLPDYREGTCLTNLYPKDLPSTSVVICFFNECWSTLIRSVHSVLDRSPSHLIKEIILVDDFSDLKHLKKPLDDYVSALGKVRVLHLPKREGLIRARMIGMNASSSDVVTFLDSHIECTEGWLEPLLARVHEDKTNVVSPVIDRIVDATFEYTVLHANEVQVGGFDWDLTFDWHVPPTKDKLRPGAPYSPIRTPTIAGGLFAIHRDFFAKLGYYDPGMEVWGGENLEISFKTWMCGGTLEIVVCSHIGHVFRTRNPYMADRAGEHALKRNMVRLAEVWMDDFRNFFYDRFYFRLGDYGNVSDRKAIRERNKCHSFSWYLDNIYPELFVPSKAQASGDIENFAAPVCVDASSDPKLTELHVIRPYGCHRLGGHQLWYLSQLNEIRRDKMCWTVADDNEMVGMVNCHGLRDTQEFTYTQENLIKNNGLCLELTENYDRIILAQCTGILRQRWKFSREPVLPPTSSTHPIPAALVGYYGIDSSEKL</sequence>
<feature type="transmembrane region" description="Helical" evidence="13">
    <location>
        <begin position="36"/>
        <end position="58"/>
    </location>
</feature>
<dbReference type="EC" id="2.4.1.-" evidence="13"/>
<accession>A0A4E0RX05</accession>
<evidence type="ECO:0000256" key="2">
    <source>
        <dbReference type="ARBA" id="ARBA00004323"/>
    </source>
</evidence>
<evidence type="ECO:0000256" key="5">
    <source>
        <dbReference type="ARBA" id="ARBA00022734"/>
    </source>
</evidence>
<gene>
    <name evidence="15" type="ORF">D915_002727</name>
</gene>
<comment type="pathway">
    <text evidence="13">Protein modification; protein glycosylation.</text>
</comment>
<evidence type="ECO:0000256" key="10">
    <source>
        <dbReference type="ARBA" id="ARBA00023157"/>
    </source>
</evidence>
<dbReference type="Pfam" id="PF00652">
    <property type="entry name" value="Ricin_B_lectin"/>
    <property type="match status" value="1"/>
</dbReference>
<dbReference type="Pfam" id="PF00535">
    <property type="entry name" value="Glycos_transf_2"/>
    <property type="match status" value="1"/>
</dbReference>
<dbReference type="GO" id="GO:0000139">
    <property type="term" value="C:Golgi membrane"/>
    <property type="evidence" value="ECO:0007669"/>
    <property type="project" value="UniProtKB-SubCell"/>
</dbReference>
<keyword evidence="10 13" id="KW-1015">Disulfide bond</keyword>
<name>A0A4E0RX05_FASHE</name>
<comment type="caution">
    <text evidence="15">The sequence shown here is derived from an EMBL/GenBank/DDBJ whole genome shotgun (WGS) entry which is preliminary data.</text>
</comment>
<keyword evidence="16" id="KW-1185">Reference proteome</keyword>
<keyword evidence="7 13" id="KW-1133">Transmembrane helix</keyword>
<dbReference type="PROSITE" id="PS50231">
    <property type="entry name" value="RICIN_B_LECTIN"/>
    <property type="match status" value="1"/>
</dbReference>
<keyword evidence="4 13" id="KW-0812">Transmembrane</keyword>
<feature type="domain" description="Ricin B lectin" evidence="14">
    <location>
        <begin position="535"/>
        <end position="652"/>
    </location>
</feature>
<evidence type="ECO:0000256" key="8">
    <source>
        <dbReference type="ARBA" id="ARBA00023034"/>
    </source>
</evidence>
<keyword evidence="13" id="KW-0808">Transferase</keyword>
<proteinExistence type="inferred from homology"/>
<evidence type="ECO:0000256" key="11">
    <source>
        <dbReference type="ARBA" id="ARBA00023180"/>
    </source>
</evidence>
<dbReference type="UniPathway" id="UPA00378"/>
<dbReference type="PANTHER" id="PTHR11675">
    <property type="entry name" value="N-ACETYLGALACTOSAMINYLTRANSFERASE"/>
    <property type="match status" value="1"/>
</dbReference>
<dbReference type="CDD" id="cd02510">
    <property type="entry name" value="pp-GalNAc-T"/>
    <property type="match status" value="1"/>
</dbReference>
<dbReference type="InterPro" id="IPR000772">
    <property type="entry name" value="Ricin_B_lectin"/>
</dbReference>
<dbReference type="GO" id="GO:0030246">
    <property type="term" value="F:carbohydrate binding"/>
    <property type="evidence" value="ECO:0007669"/>
    <property type="project" value="UniProtKB-KW"/>
</dbReference>
<keyword evidence="12 13" id="KW-0464">Manganese</keyword>